<dbReference type="GO" id="GO:0030246">
    <property type="term" value="F:carbohydrate binding"/>
    <property type="evidence" value="ECO:0007669"/>
    <property type="project" value="InterPro"/>
</dbReference>
<dbReference type="InterPro" id="IPR014718">
    <property type="entry name" value="GH-type_carb-bd"/>
</dbReference>
<dbReference type="Gene3D" id="2.60.40.10">
    <property type="entry name" value="Immunoglobulins"/>
    <property type="match status" value="2"/>
</dbReference>
<evidence type="ECO:0000256" key="3">
    <source>
        <dbReference type="ARBA" id="ARBA00007401"/>
    </source>
</evidence>
<dbReference type="Gene3D" id="2.70.98.10">
    <property type="match status" value="1"/>
</dbReference>
<dbReference type="GO" id="GO:0009341">
    <property type="term" value="C:beta-galactosidase complex"/>
    <property type="evidence" value="ECO:0007669"/>
    <property type="project" value="InterPro"/>
</dbReference>
<sequence length="1037" mass="120293">MRKIISLAIVLFSLTNGMAQEKNDWENPELLDKNKEEGRSYFVLYESEKQAQTKKPKASNLYQSLNGNWKFNIVKTPAERPKDFYEPNLDDSNWDNITVPSNWEIEGFDIPIYTNVTYPFPKNPPYIDDAYNPVGSYRKNFSIPKDWKDKEIILHFGSISGYAQVFLNGEELGMTKAAKTPAEFNITENLKKGENVLAVQVFRWHDGRYIEDQDFWRLSGIERDVFLQAMPKTAIWDYFVKSELDQEYENGLFNVEVDIREFNKSKIKNPVLSISLKDNEGQEVYTEEKQVTTTDENIIFSETIQDVKKWSGEHPNLYQYTIQLKDRRNNALAVISGKTGFRTVEIDDAQLKVNGEPITVKGVNLHEHHGDKGHVPDERITKKDLEVMAQNNINAIRMSHYPHGQYIYDMADEYGFYIVDEANIETHDMGAEWQGNFDKEAHPAYREEWRNAHLDRIKRMMQYNKNHSSIIIWSLGNESGNGPVFYDAYDWLKENDPTRPVQFEQAGENRNTDIVAPMYPGIQSMKNYANAEDKTRPYIMCEYSHAMGNSNGNFQEYWDIIENSPHMQGGFIWDWVDQGLRAYTDEGEEFWAYGGDLGGENMHHDQNFNANGLVTADREPHPALFEVKKVHQNIKFSLDGQNLTVQNDFNFTNLDKYQFKWELVKNGKVVKEEYFNVEAAPNTESKVKLELPELGDEEETYMNVFAYTKEATELIPVGHEIAREQFPLNKASFFESEKEQIEGNITHHFDNEIFSFSTNNISGKIDAKTGKITEYNYTNSEEEFISQFPQPYFWRAPTDNDFGNQMPERLKAWKEATNNEPEVQDFKIDDKKEDGVEVQVTYQLQEVNVPYTVSYFIKNNGEIKVSANINMEGKETLELPRFGMRMILPGEYENLTYYGRGPWENYNDRNSSAFLGVYEDKVENQFTWTYIRPQEAGYKTDTRWLTLTNTNGKGIKIIGDQPLGFSALDVKTEDLDPGESKNQMHPTDIPTYDKVFLHVDLKQRGLGGNNSWGAYPLEKYLLKDNHYSYSYTISLIK</sequence>
<dbReference type="Proteomes" id="UP000232673">
    <property type="component" value="Unassembled WGS sequence"/>
</dbReference>
<feature type="domain" description="Beta galactosidase small chain/" evidence="11">
    <location>
        <begin position="755"/>
        <end position="1034"/>
    </location>
</feature>
<evidence type="ECO:0000313" key="12">
    <source>
        <dbReference type="EMBL" id="PKD17695.1"/>
    </source>
</evidence>
<dbReference type="InterPro" id="IPR011013">
    <property type="entry name" value="Gal_mutarotase_sf_dom"/>
</dbReference>
<reference evidence="12 13" key="1">
    <citation type="submission" date="2015-10" db="EMBL/GenBank/DDBJ databases">
        <title>Draft genome sequence of Salegentibacter salinarum KCTC 12975.</title>
        <authorList>
            <person name="Lin W."/>
            <person name="Zheng Q."/>
        </authorList>
    </citation>
    <scope>NUCLEOTIDE SEQUENCE [LARGE SCALE GENOMIC DNA]</scope>
    <source>
        <strain evidence="12 13">KCTC 12975</strain>
    </source>
</reference>
<comment type="cofactor">
    <cofactor evidence="2">
        <name>Ca(2+)</name>
        <dbReference type="ChEBI" id="CHEBI:29108"/>
    </cofactor>
</comment>
<dbReference type="InterPro" id="IPR006104">
    <property type="entry name" value="Glyco_hydro_2_N"/>
</dbReference>
<dbReference type="InterPro" id="IPR017853">
    <property type="entry name" value="GH"/>
</dbReference>
<dbReference type="InterPro" id="IPR006102">
    <property type="entry name" value="Ig-like_GH2"/>
</dbReference>
<dbReference type="GO" id="GO:0004565">
    <property type="term" value="F:beta-galactosidase activity"/>
    <property type="evidence" value="ECO:0007669"/>
    <property type="project" value="UniProtKB-EC"/>
</dbReference>
<evidence type="ECO:0000256" key="6">
    <source>
        <dbReference type="ARBA" id="ARBA00022801"/>
    </source>
</evidence>
<keyword evidence="8" id="KW-0326">Glycosidase</keyword>
<feature type="chain" id="PRO_5014599079" description="beta-galactosidase" evidence="10">
    <location>
        <begin position="20"/>
        <end position="1037"/>
    </location>
</feature>
<dbReference type="InterPro" id="IPR008979">
    <property type="entry name" value="Galactose-bd-like_sf"/>
</dbReference>
<dbReference type="InterPro" id="IPR006103">
    <property type="entry name" value="Glyco_hydro_2_cat"/>
</dbReference>
<keyword evidence="6" id="KW-0378">Hydrolase</keyword>
<dbReference type="RefSeq" id="WP_079712280.1">
    <property type="nucleotide sequence ID" value="NZ_FUZC01000003.1"/>
</dbReference>
<keyword evidence="10" id="KW-0732">Signal</keyword>
<dbReference type="Pfam" id="PF00703">
    <property type="entry name" value="Glyco_hydro_2"/>
    <property type="match status" value="1"/>
</dbReference>
<dbReference type="InterPro" id="IPR013783">
    <property type="entry name" value="Ig-like_fold"/>
</dbReference>
<dbReference type="SUPFAM" id="SSF74650">
    <property type="entry name" value="Galactose mutarotase-like"/>
    <property type="match status" value="1"/>
</dbReference>
<dbReference type="SUPFAM" id="SSF49303">
    <property type="entry name" value="beta-Galactosidase/glucuronidase domain"/>
    <property type="match status" value="2"/>
</dbReference>
<evidence type="ECO:0000256" key="9">
    <source>
        <dbReference type="ARBA" id="ARBA00032230"/>
    </source>
</evidence>
<evidence type="ECO:0000256" key="5">
    <source>
        <dbReference type="ARBA" id="ARBA00012756"/>
    </source>
</evidence>
<organism evidence="12 13">
    <name type="scientific">Salegentibacter salinarum</name>
    <dbReference type="NCBI Taxonomy" id="447422"/>
    <lineage>
        <taxon>Bacteria</taxon>
        <taxon>Pseudomonadati</taxon>
        <taxon>Bacteroidota</taxon>
        <taxon>Flavobacteriia</taxon>
        <taxon>Flavobacteriales</taxon>
        <taxon>Flavobacteriaceae</taxon>
        <taxon>Salegentibacter</taxon>
    </lineage>
</organism>
<feature type="signal peptide" evidence="10">
    <location>
        <begin position="1"/>
        <end position="19"/>
    </location>
</feature>
<evidence type="ECO:0000256" key="10">
    <source>
        <dbReference type="SAM" id="SignalP"/>
    </source>
</evidence>
<protein>
    <recommendedName>
        <fullName evidence="5">beta-galactosidase</fullName>
        <ecNumber evidence="5">3.2.1.23</ecNumber>
    </recommendedName>
    <alternativeName>
        <fullName evidence="9">Lactase</fullName>
    </alternativeName>
</protein>
<comment type="catalytic activity">
    <reaction evidence="1">
        <text>Hydrolysis of terminal non-reducing beta-D-galactose residues in beta-D-galactosides.</text>
        <dbReference type="EC" id="3.2.1.23"/>
    </reaction>
</comment>
<dbReference type="SMART" id="SM01038">
    <property type="entry name" value="Bgal_small_N"/>
    <property type="match status" value="1"/>
</dbReference>
<dbReference type="AlphaFoldDB" id="A0A2N0TSJ9"/>
<dbReference type="InterPro" id="IPR050347">
    <property type="entry name" value="Bact_Beta-galactosidase"/>
</dbReference>
<dbReference type="PANTHER" id="PTHR46323:SF2">
    <property type="entry name" value="BETA-GALACTOSIDASE"/>
    <property type="match status" value="1"/>
</dbReference>
<dbReference type="InterPro" id="IPR036156">
    <property type="entry name" value="Beta-gal/glucu_dom_sf"/>
</dbReference>
<dbReference type="Pfam" id="PF02836">
    <property type="entry name" value="Glyco_hydro_2_C"/>
    <property type="match status" value="1"/>
</dbReference>
<dbReference type="Gene3D" id="2.60.120.260">
    <property type="entry name" value="Galactose-binding domain-like"/>
    <property type="match status" value="1"/>
</dbReference>
<comment type="caution">
    <text evidence="12">The sequence shown here is derived from an EMBL/GenBank/DDBJ whole genome shotgun (WGS) entry which is preliminary data.</text>
</comment>
<dbReference type="EMBL" id="LKTS01000034">
    <property type="protein sequence ID" value="PKD17695.1"/>
    <property type="molecule type" value="Genomic_DNA"/>
</dbReference>
<evidence type="ECO:0000256" key="4">
    <source>
        <dbReference type="ARBA" id="ARBA00011245"/>
    </source>
</evidence>
<dbReference type="InterPro" id="IPR023232">
    <property type="entry name" value="Glyco_hydro_2_AS"/>
</dbReference>
<dbReference type="InterPro" id="IPR032312">
    <property type="entry name" value="LacZ_4"/>
</dbReference>
<dbReference type="InterPro" id="IPR004199">
    <property type="entry name" value="B-gal_small/dom_5"/>
</dbReference>
<gene>
    <name evidence="12" type="ORF">APR41_05660</name>
</gene>
<dbReference type="PRINTS" id="PR00132">
    <property type="entry name" value="GLHYDRLASE2"/>
</dbReference>
<dbReference type="InterPro" id="IPR006101">
    <property type="entry name" value="Glyco_hydro_2"/>
</dbReference>
<evidence type="ECO:0000256" key="8">
    <source>
        <dbReference type="ARBA" id="ARBA00023295"/>
    </source>
</evidence>
<comment type="similarity">
    <text evidence="3">Belongs to the glycosyl hydrolase 2 family.</text>
</comment>
<dbReference type="Pfam" id="PF02929">
    <property type="entry name" value="Bgal_small_N"/>
    <property type="match status" value="1"/>
</dbReference>
<evidence type="ECO:0000256" key="1">
    <source>
        <dbReference type="ARBA" id="ARBA00001412"/>
    </source>
</evidence>
<dbReference type="Pfam" id="PF16353">
    <property type="entry name" value="LacZ_4"/>
    <property type="match status" value="1"/>
</dbReference>
<dbReference type="PANTHER" id="PTHR46323">
    <property type="entry name" value="BETA-GALACTOSIDASE"/>
    <property type="match status" value="1"/>
</dbReference>
<accession>A0A2N0TSJ9</accession>
<dbReference type="SUPFAM" id="SSF49785">
    <property type="entry name" value="Galactose-binding domain-like"/>
    <property type="match status" value="1"/>
</dbReference>
<name>A0A2N0TSJ9_9FLAO</name>
<dbReference type="PROSITE" id="PS00608">
    <property type="entry name" value="GLYCOSYL_HYDROL_F2_2"/>
    <property type="match status" value="1"/>
</dbReference>
<keyword evidence="13" id="KW-1185">Reference proteome</keyword>
<dbReference type="SUPFAM" id="SSF51445">
    <property type="entry name" value="(Trans)glycosidases"/>
    <property type="match status" value="1"/>
</dbReference>
<dbReference type="Pfam" id="PF02837">
    <property type="entry name" value="Glyco_hydro_2_N"/>
    <property type="match status" value="1"/>
</dbReference>
<evidence type="ECO:0000256" key="7">
    <source>
        <dbReference type="ARBA" id="ARBA00022837"/>
    </source>
</evidence>
<dbReference type="EC" id="3.2.1.23" evidence="5"/>
<comment type="subunit">
    <text evidence="4">Monomer.</text>
</comment>
<proteinExistence type="inferred from homology"/>
<dbReference type="STRING" id="447422.SAMN05660903_01153"/>
<dbReference type="GO" id="GO:0005990">
    <property type="term" value="P:lactose catabolic process"/>
    <property type="evidence" value="ECO:0007669"/>
    <property type="project" value="TreeGrafter"/>
</dbReference>
<dbReference type="Gene3D" id="3.20.20.80">
    <property type="entry name" value="Glycosidases"/>
    <property type="match status" value="1"/>
</dbReference>
<evidence type="ECO:0000313" key="13">
    <source>
        <dbReference type="Proteomes" id="UP000232673"/>
    </source>
</evidence>
<keyword evidence="7" id="KW-0106">Calcium</keyword>
<evidence type="ECO:0000256" key="2">
    <source>
        <dbReference type="ARBA" id="ARBA00001913"/>
    </source>
</evidence>
<evidence type="ECO:0000259" key="11">
    <source>
        <dbReference type="SMART" id="SM01038"/>
    </source>
</evidence>
<dbReference type="OrthoDB" id="9801077at2"/>